<feature type="domain" description="Bacterial type II secretion system protein E" evidence="4">
    <location>
        <begin position="189"/>
        <end position="203"/>
    </location>
</feature>
<keyword evidence="7" id="KW-1185">Reference proteome</keyword>
<accession>A0A6I2GNT4</accession>
<evidence type="ECO:0000313" key="8">
    <source>
        <dbReference type="Proteomes" id="UP000469870"/>
    </source>
</evidence>
<dbReference type="GO" id="GO:0005524">
    <property type="term" value="F:ATP binding"/>
    <property type="evidence" value="ECO:0007669"/>
    <property type="project" value="UniProtKB-KW"/>
</dbReference>
<dbReference type="EMBL" id="WJQR01000006">
    <property type="protein sequence ID" value="MRI81859.1"/>
    <property type="molecule type" value="Genomic_DNA"/>
</dbReference>
<dbReference type="PANTHER" id="PTHR30258:SF2">
    <property type="entry name" value="COMG OPERON PROTEIN 1"/>
    <property type="match status" value="1"/>
</dbReference>
<dbReference type="Proteomes" id="UP000469870">
    <property type="component" value="Unassembled WGS sequence"/>
</dbReference>
<dbReference type="Gene3D" id="3.40.50.300">
    <property type="entry name" value="P-loop containing nucleotide triphosphate hydrolases"/>
    <property type="match status" value="1"/>
</dbReference>
<dbReference type="GO" id="GO:0016887">
    <property type="term" value="F:ATP hydrolysis activity"/>
    <property type="evidence" value="ECO:0007669"/>
    <property type="project" value="TreeGrafter"/>
</dbReference>
<dbReference type="InterPro" id="IPR001482">
    <property type="entry name" value="T2SS/T4SS_dom"/>
</dbReference>
<dbReference type="InterPro" id="IPR047667">
    <property type="entry name" value="ATPase_ComGA"/>
</dbReference>
<dbReference type="PROSITE" id="PS00662">
    <property type="entry name" value="T2SP_E"/>
    <property type="match status" value="1"/>
</dbReference>
<dbReference type="InterPro" id="IPR027417">
    <property type="entry name" value="P-loop_NTPase"/>
</dbReference>
<evidence type="ECO:0000313" key="5">
    <source>
        <dbReference type="EMBL" id="MRI81859.1"/>
    </source>
</evidence>
<dbReference type="SUPFAM" id="SSF52540">
    <property type="entry name" value="P-loop containing nucleoside triphosphate hydrolases"/>
    <property type="match status" value="1"/>
</dbReference>
<dbReference type="GO" id="GO:0005886">
    <property type="term" value="C:plasma membrane"/>
    <property type="evidence" value="ECO:0007669"/>
    <property type="project" value="TreeGrafter"/>
</dbReference>
<evidence type="ECO:0000256" key="1">
    <source>
        <dbReference type="ARBA" id="ARBA00006611"/>
    </source>
</evidence>
<evidence type="ECO:0000313" key="7">
    <source>
        <dbReference type="Proteomes" id="UP000430975"/>
    </source>
</evidence>
<evidence type="ECO:0000259" key="4">
    <source>
        <dbReference type="PROSITE" id="PS00662"/>
    </source>
</evidence>
<dbReference type="PANTHER" id="PTHR30258">
    <property type="entry name" value="TYPE II SECRETION SYSTEM PROTEIN GSPE-RELATED"/>
    <property type="match status" value="1"/>
</dbReference>
<protein>
    <submittedName>
        <fullName evidence="6">General secretion pathway protein GspE</fullName>
    </submittedName>
</protein>
<dbReference type="Pfam" id="PF00437">
    <property type="entry name" value="T2SSE"/>
    <property type="match status" value="1"/>
</dbReference>
<dbReference type="EMBL" id="WJQS01000003">
    <property type="protein sequence ID" value="MRI85175.1"/>
    <property type="molecule type" value="Genomic_DNA"/>
</dbReference>
<dbReference type="AlphaFoldDB" id="A0A6I2GNT4"/>
<organism evidence="6 7">
    <name type="scientific">Fundicoccus ignavus</name>
    <dbReference type="NCBI Taxonomy" id="2664442"/>
    <lineage>
        <taxon>Bacteria</taxon>
        <taxon>Bacillati</taxon>
        <taxon>Bacillota</taxon>
        <taxon>Bacilli</taxon>
        <taxon>Lactobacillales</taxon>
        <taxon>Aerococcaceae</taxon>
        <taxon>Fundicoccus</taxon>
    </lineage>
</organism>
<evidence type="ECO:0000256" key="3">
    <source>
        <dbReference type="ARBA" id="ARBA00022840"/>
    </source>
</evidence>
<comment type="caution">
    <text evidence="6">The sequence shown here is derived from an EMBL/GenBank/DDBJ whole genome shotgun (WGS) entry which is preliminary data.</text>
</comment>
<dbReference type="Gene3D" id="3.30.450.90">
    <property type="match status" value="1"/>
</dbReference>
<sequence>MGVSDIHLLPLNAESYCIYFRVNGKLTQFEIKKIEWGKRLISYFKFLANMDVGEKRKPQSGAAHLMVDDHAIELRFSTITNVLLLESLVIRVIRQQAKNQPTIRTYFPEDILLLTSLIRRKSGLILFSGPVGSGKTTTIYQLLRARMAEETLQIITMEDPVEIYEEKFLQTEVNEMAGISYDVLIKSSLRHHPDVLMIGEIRDEETARMSIRGALTGHLMIATIHAKDALGVIARLQELKVTNEQLKQTLIGVVSQRLVPRYCYKCKGDCLPDCDWLPLENKRSAILEILAGTDLKSALTAQEQDLNFLTLNQKLRKAWACGYIDKNSLTQFEIL</sequence>
<keyword evidence="3" id="KW-0067">ATP-binding</keyword>
<evidence type="ECO:0000256" key="2">
    <source>
        <dbReference type="ARBA" id="ARBA00022741"/>
    </source>
</evidence>
<reference evidence="7 8" key="1">
    <citation type="submission" date="2019-11" db="EMBL/GenBank/DDBJ databases">
        <title>Characterisation of Fundicoccus ignavus gen. nov. sp. nov., a novel genus of the family Aerococcaceae isolated from bulk tank milk.</title>
        <authorList>
            <person name="Siebert A."/>
            <person name="Huptas C."/>
            <person name="Wenning M."/>
            <person name="Scherer S."/>
            <person name="Doll E.V."/>
        </authorList>
    </citation>
    <scope>NUCLEOTIDE SEQUENCE [LARGE SCALE GENOMIC DNA]</scope>
    <source>
        <strain evidence="5 8">DSM 109653</strain>
        <strain evidence="6 7">WS4759</strain>
    </source>
</reference>
<keyword evidence="2" id="KW-0547">Nucleotide-binding</keyword>
<dbReference type="Proteomes" id="UP000430975">
    <property type="component" value="Unassembled WGS sequence"/>
</dbReference>
<dbReference type="NCBIfam" id="NF041000">
    <property type="entry name" value="ATPase_ComGA"/>
    <property type="match status" value="1"/>
</dbReference>
<dbReference type="CDD" id="cd01129">
    <property type="entry name" value="PulE-GspE-like"/>
    <property type="match status" value="1"/>
</dbReference>
<gene>
    <name evidence="6" type="ORF">GIY09_04705</name>
    <name evidence="5" type="ORF">GIY11_07485</name>
</gene>
<proteinExistence type="inferred from homology"/>
<name>A0A6I2GNT4_9LACT</name>
<evidence type="ECO:0000313" key="6">
    <source>
        <dbReference type="EMBL" id="MRI85175.1"/>
    </source>
</evidence>
<comment type="similarity">
    <text evidence="1">Belongs to the GSP E family.</text>
</comment>